<dbReference type="OrthoDB" id="9810654at2"/>
<dbReference type="AlphaFoldDB" id="A0A2P7Q249"/>
<evidence type="ECO:0000313" key="7">
    <source>
        <dbReference type="EMBL" id="PSJ32044.1"/>
    </source>
</evidence>
<feature type="transmembrane region" description="Helical" evidence="6">
    <location>
        <begin position="233"/>
        <end position="257"/>
    </location>
</feature>
<keyword evidence="5 6" id="KW-0472">Membrane</keyword>
<name>A0A2P7Q249_9FIRM</name>
<dbReference type="InterPro" id="IPR022791">
    <property type="entry name" value="L-PG_synthase/AglD"/>
</dbReference>
<keyword evidence="4 6" id="KW-1133">Transmembrane helix</keyword>
<keyword evidence="6" id="KW-0808">Transferase</keyword>
<dbReference type="PANTHER" id="PTHR37693:SF1">
    <property type="entry name" value="INTEGRAL MEMBRANE PROTEIN"/>
    <property type="match status" value="1"/>
</dbReference>
<feature type="transmembrane region" description="Helical" evidence="6">
    <location>
        <begin position="12"/>
        <end position="29"/>
    </location>
</feature>
<evidence type="ECO:0000256" key="4">
    <source>
        <dbReference type="ARBA" id="ARBA00022989"/>
    </source>
</evidence>
<dbReference type="PANTHER" id="PTHR37693">
    <property type="entry name" value="PHOSPHATIDYLGLYCEROL LYSYLTRANSFERASE"/>
    <property type="match status" value="1"/>
</dbReference>
<gene>
    <name evidence="6" type="primary">mprF</name>
    <name evidence="7" type="ORF">UF10_01160</name>
</gene>
<feature type="transmembrane region" description="Helical" evidence="6">
    <location>
        <begin position="123"/>
        <end position="146"/>
    </location>
</feature>
<keyword evidence="8" id="KW-1185">Reference proteome</keyword>
<comment type="subcellular location">
    <subcellularLocation>
        <location evidence="1 6">Cell membrane</location>
        <topology evidence="1 6">Multi-pass membrane protein</topology>
    </subcellularLocation>
</comment>
<feature type="transmembrane region" description="Helical" evidence="6">
    <location>
        <begin position="49"/>
        <end position="71"/>
    </location>
</feature>
<dbReference type="GO" id="GO:0006629">
    <property type="term" value="P:lipid metabolic process"/>
    <property type="evidence" value="ECO:0007669"/>
    <property type="project" value="UniProtKB-KW"/>
</dbReference>
<comment type="similarity">
    <text evidence="6">Belongs to the LPG synthase family.</text>
</comment>
<proteinExistence type="inferred from homology"/>
<feature type="transmembrane region" description="Helical" evidence="6">
    <location>
        <begin position="311"/>
        <end position="336"/>
    </location>
</feature>
<evidence type="ECO:0000256" key="1">
    <source>
        <dbReference type="ARBA" id="ARBA00004651"/>
    </source>
</evidence>
<reference evidence="7" key="1">
    <citation type="thesis" date="2015" institute="Rutgers" country="The State University of New Jersey, 14 College Farm Rd., New Brunswick, NJ, USA">
        <title>Ammonia toxicity in bacteria and its implications for treatment of and resource recovery from highly nitrogenous organic wastes.</title>
        <authorList>
            <person name="Luther A.K."/>
        </authorList>
    </citation>
    <scope>NUCLEOTIDE SEQUENCE</scope>
    <source>
        <strain evidence="7">RT-10B</strain>
    </source>
</reference>
<comment type="function">
    <text evidence="6">Catalyzes the transfer of a lysyl group from L-lysyl-tRNA(Lys) to membrane-bound phosphatidylglycerol (PG), which produces lysylphosphatidylglycerol (LPG), a major component of the bacterial membrane with a positive net charge. LPG synthesis contributes to bacterial virulence as it is involved in the resistance mechanism against cationic antimicrobial peptides (CAMP) produces by the host's immune system (defensins, cathelicidins) and by the competing microorganisms.</text>
</comment>
<evidence type="ECO:0000256" key="5">
    <source>
        <dbReference type="ARBA" id="ARBA00023136"/>
    </source>
</evidence>
<protein>
    <recommendedName>
        <fullName evidence="6">Phosphatidylglycerol lysyltransferase</fullName>
        <ecNumber evidence="6">2.3.2.3</ecNumber>
    </recommendedName>
    <alternativeName>
        <fullName evidence="6">Lysylphosphatidylglycerol synthase</fullName>
    </alternativeName>
</protein>
<keyword evidence="2" id="KW-1003">Cell membrane</keyword>
<organism evidence="7 8">
    <name type="scientific">Peptostreptococcus russellii</name>
    <dbReference type="NCBI Taxonomy" id="215200"/>
    <lineage>
        <taxon>Bacteria</taxon>
        <taxon>Bacillati</taxon>
        <taxon>Bacillota</taxon>
        <taxon>Clostridia</taxon>
        <taxon>Peptostreptococcales</taxon>
        <taxon>Peptostreptococcaceae</taxon>
        <taxon>Peptostreptococcus</taxon>
    </lineage>
</organism>
<dbReference type="GO" id="GO:0046677">
    <property type="term" value="P:response to antibiotic"/>
    <property type="evidence" value="ECO:0007669"/>
    <property type="project" value="UniProtKB-KW"/>
</dbReference>
<dbReference type="Proteomes" id="UP000241434">
    <property type="component" value="Unassembled WGS sequence"/>
</dbReference>
<keyword evidence="3 6" id="KW-0812">Transmembrane</keyword>
<dbReference type="RefSeq" id="WP_106776026.1">
    <property type="nucleotide sequence ID" value="NZ_JYGE01000002.1"/>
</dbReference>
<dbReference type="EMBL" id="JYGE01000002">
    <property type="protein sequence ID" value="PSJ32044.1"/>
    <property type="molecule type" value="Genomic_DNA"/>
</dbReference>
<comment type="caution">
    <text evidence="7">The sequence shown here is derived from an EMBL/GenBank/DDBJ whole genome shotgun (WGS) entry which is preliminary data.</text>
</comment>
<comment type="catalytic activity">
    <reaction evidence="6">
        <text>L-lysyl-tRNA(Lys) + a 1,2-diacyl-sn-glycero-3-phospho-(1'-sn-glycerol) = a 1,2-diacyl-sn-glycero-3-phospho-1'-(3'-O-L-lysyl)-sn-glycerol + tRNA(Lys)</text>
        <dbReference type="Rhea" id="RHEA:10668"/>
        <dbReference type="Rhea" id="RHEA-COMP:9696"/>
        <dbReference type="Rhea" id="RHEA-COMP:9697"/>
        <dbReference type="ChEBI" id="CHEBI:64716"/>
        <dbReference type="ChEBI" id="CHEBI:75792"/>
        <dbReference type="ChEBI" id="CHEBI:78442"/>
        <dbReference type="ChEBI" id="CHEBI:78529"/>
        <dbReference type="EC" id="2.3.2.3"/>
    </reaction>
</comment>
<evidence type="ECO:0000256" key="3">
    <source>
        <dbReference type="ARBA" id="ARBA00022692"/>
    </source>
</evidence>
<dbReference type="NCBIfam" id="TIGR00374">
    <property type="entry name" value="flippase-like domain"/>
    <property type="match status" value="1"/>
</dbReference>
<dbReference type="GO" id="GO:0050071">
    <property type="term" value="F:phosphatidylglycerol lysyltransferase activity"/>
    <property type="evidence" value="ECO:0007669"/>
    <property type="project" value="UniProtKB-EC"/>
</dbReference>
<sequence>MEGLQNKKSQLLGIGFILILMIASIMYVLKDESINSVMAAIHSVKAGYILIAIALMLGYIICEGINIWITMRALNKKTSIKDCIEYGFVGFYFSSITPSSSGGQPAQVYFMNRKGISITSSSLGLMILLFAHQLVVMLYGLIALFIKPEFMVSHKAGFHLLLAYGLISNAIILFGILFLIFSPKVVFKILNTMGKLLYKIRIIKNKDKLREKISQSLEEYERGAIYMKENPKILLYVILVTILQITMLFAIPYVIYLGFGLRKFSMMDLILTQAILNIAVSSLPLPGAVGASESVFVDMFRNFFGSLVVPGMLLTRIANFYIVLIISGIVSLISYIRK</sequence>
<evidence type="ECO:0000313" key="8">
    <source>
        <dbReference type="Proteomes" id="UP000241434"/>
    </source>
</evidence>
<feature type="transmembrane region" description="Helical" evidence="6">
    <location>
        <begin position="269"/>
        <end position="291"/>
    </location>
</feature>
<evidence type="ECO:0000256" key="6">
    <source>
        <dbReference type="RuleBase" id="RU363042"/>
    </source>
</evidence>
<dbReference type="EC" id="2.3.2.3" evidence="6"/>
<keyword evidence="6" id="KW-0046">Antibiotic resistance</keyword>
<dbReference type="Pfam" id="PF03706">
    <property type="entry name" value="LPG_synthase_TM"/>
    <property type="match status" value="1"/>
</dbReference>
<accession>A0A2P7Q249</accession>
<feature type="transmembrane region" description="Helical" evidence="6">
    <location>
        <begin position="158"/>
        <end position="181"/>
    </location>
</feature>
<dbReference type="GO" id="GO:0005886">
    <property type="term" value="C:plasma membrane"/>
    <property type="evidence" value="ECO:0007669"/>
    <property type="project" value="UniProtKB-SubCell"/>
</dbReference>
<keyword evidence="6" id="KW-0443">Lipid metabolism</keyword>
<evidence type="ECO:0000256" key="2">
    <source>
        <dbReference type="ARBA" id="ARBA00022475"/>
    </source>
</evidence>